<dbReference type="InterPro" id="IPR000073">
    <property type="entry name" value="AB_hydrolase_1"/>
</dbReference>
<evidence type="ECO:0000256" key="1">
    <source>
        <dbReference type="ARBA" id="ARBA00022801"/>
    </source>
</evidence>
<dbReference type="Gene3D" id="3.40.50.1820">
    <property type="entry name" value="alpha/beta hydrolase"/>
    <property type="match status" value="1"/>
</dbReference>
<feature type="domain" description="AB hydrolase-1" evidence="2">
    <location>
        <begin position="26"/>
        <end position="138"/>
    </location>
</feature>
<accession>A0A6P2CEK3</accession>
<dbReference type="RefSeq" id="WP_010838997.1">
    <property type="nucleotide sequence ID" value="NZ_QRCM01000001.1"/>
</dbReference>
<dbReference type="EMBL" id="QRCM01000001">
    <property type="protein sequence ID" value="TXG89666.1"/>
    <property type="molecule type" value="Genomic_DNA"/>
</dbReference>
<dbReference type="Pfam" id="PF00561">
    <property type="entry name" value="Abhydrolase_1"/>
    <property type="match status" value="1"/>
</dbReference>
<gene>
    <name evidence="3" type="ORF">DW322_04815</name>
</gene>
<protein>
    <submittedName>
        <fullName evidence="3">Alpha/beta fold hydrolase</fullName>
    </submittedName>
</protein>
<reference evidence="3 4" key="1">
    <citation type="submission" date="2018-07" db="EMBL/GenBank/DDBJ databases">
        <title>Genome sequence of Rhodococcus rhodnii ATCC 35071 from Rhodnius prolixus.</title>
        <authorList>
            <person name="Patel V."/>
            <person name="Vogel K.J."/>
        </authorList>
    </citation>
    <scope>NUCLEOTIDE SEQUENCE [LARGE SCALE GENOMIC DNA]</scope>
    <source>
        <strain evidence="3 4">ATCC 35071</strain>
    </source>
</reference>
<comment type="caution">
    <text evidence="3">The sequence shown here is derived from an EMBL/GenBank/DDBJ whole genome shotgun (WGS) entry which is preliminary data.</text>
</comment>
<dbReference type="InterPro" id="IPR029058">
    <property type="entry name" value="AB_hydrolase_fold"/>
</dbReference>
<dbReference type="PRINTS" id="PR00412">
    <property type="entry name" value="EPOXHYDRLASE"/>
</dbReference>
<dbReference type="Proteomes" id="UP000471120">
    <property type="component" value="Unassembled WGS sequence"/>
</dbReference>
<dbReference type="PANTHER" id="PTHR43329">
    <property type="entry name" value="EPOXIDE HYDROLASE"/>
    <property type="match status" value="1"/>
</dbReference>
<dbReference type="SUPFAM" id="SSF53474">
    <property type="entry name" value="alpha/beta-Hydrolases"/>
    <property type="match status" value="1"/>
</dbReference>
<evidence type="ECO:0000313" key="3">
    <source>
        <dbReference type="EMBL" id="TXG89666.1"/>
    </source>
</evidence>
<dbReference type="GO" id="GO:0016787">
    <property type="term" value="F:hydrolase activity"/>
    <property type="evidence" value="ECO:0007669"/>
    <property type="project" value="UniProtKB-KW"/>
</dbReference>
<proteinExistence type="predicted"/>
<evidence type="ECO:0000259" key="2">
    <source>
        <dbReference type="Pfam" id="PF00561"/>
    </source>
</evidence>
<dbReference type="AlphaFoldDB" id="A0A6P2CEK3"/>
<name>A0A6P2CEK3_9NOCA</name>
<organism evidence="3 4">
    <name type="scientific">Rhodococcus rhodnii</name>
    <dbReference type="NCBI Taxonomy" id="38312"/>
    <lineage>
        <taxon>Bacteria</taxon>
        <taxon>Bacillati</taxon>
        <taxon>Actinomycetota</taxon>
        <taxon>Actinomycetes</taxon>
        <taxon>Mycobacteriales</taxon>
        <taxon>Nocardiaceae</taxon>
        <taxon>Rhodococcus</taxon>
    </lineage>
</organism>
<evidence type="ECO:0000313" key="4">
    <source>
        <dbReference type="Proteomes" id="UP000471120"/>
    </source>
</evidence>
<dbReference type="InterPro" id="IPR000639">
    <property type="entry name" value="Epox_hydrolase-like"/>
</dbReference>
<keyword evidence="1 3" id="KW-0378">Hydrolase</keyword>
<sequence length="306" mass="32971">MTTRLTVTNGSVDLAVVVEGNPDGETLVLVHGWPDTHGMWGGVVERLGDRFRIVRFDNRGAGESSAPKGVEWYSLGHLAADLFAVIEAVSPDAPVHVLAHDWGSVAVWEAVCEPGAPERIASFTSVSGPNLDYLSTWARASLSQGRLAGPLAQVAASAYTVAFQIPGLAAPVLRGLSRVWPRFLRFFDGLDPATVHVAPTLYEDMVRGLALYRANIRERLARPRRRTTTVPVQLVVNSRDHAVRPVSYEMYEQWAPIARRVTISSGHWAPFSHPGDLARAVADFVPSLAAGAATHTETAASASQPG</sequence>